<dbReference type="STRING" id="1157616.A0A1Z5T4V6"/>
<dbReference type="PANTHER" id="PTHR24055">
    <property type="entry name" value="MITOGEN-ACTIVATED PROTEIN KINASE"/>
    <property type="match status" value="1"/>
</dbReference>
<dbReference type="SUPFAM" id="SSF56112">
    <property type="entry name" value="Protein kinase-like (PK-like)"/>
    <property type="match status" value="1"/>
</dbReference>
<dbReference type="GO" id="GO:0004707">
    <property type="term" value="F:MAP kinase activity"/>
    <property type="evidence" value="ECO:0007669"/>
    <property type="project" value="UniProtKB-EC"/>
</dbReference>
<evidence type="ECO:0000256" key="4">
    <source>
        <dbReference type="ARBA" id="ARBA00047919"/>
    </source>
</evidence>
<keyword evidence="3" id="KW-0067">ATP-binding</keyword>
<dbReference type="GO" id="GO:0005524">
    <property type="term" value="F:ATP binding"/>
    <property type="evidence" value="ECO:0007669"/>
    <property type="project" value="UniProtKB-KW"/>
</dbReference>
<keyword evidence="8" id="KW-1185">Reference proteome</keyword>
<evidence type="ECO:0000256" key="3">
    <source>
        <dbReference type="ARBA" id="ARBA00022840"/>
    </source>
</evidence>
<comment type="catalytic activity">
    <reaction evidence="5">
        <text>L-seryl-[protein] + ATP = O-phospho-L-seryl-[protein] + ADP + H(+)</text>
        <dbReference type="Rhea" id="RHEA:17989"/>
        <dbReference type="Rhea" id="RHEA-COMP:9863"/>
        <dbReference type="Rhea" id="RHEA-COMP:11604"/>
        <dbReference type="ChEBI" id="CHEBI:15378"/>
        <dbReference type="ChEBI" id="CHEBI:29999"/>
        <dbReference type="ChEBI" id="CHEBI:30616"/>
        <dbReference type="ChEBI" id="CHEBI:83421"/>
        <dbReference type="ChEBI" id="CHEBI:456216"/>
        <dbReference type="EC" id="2.7.11.24"/>
    </reaction>
    <physiologicalReaction direction="left-to-right" evidence="5">
        <dbReference type="Rhea" id="RHEA:17990"/>
    </physiologicalReaction>
</comment>
<dbReference type="InterPro" id="IPR000719">
    <property type="entry name" value="Prot_kinase_dom"/>
</dbReference>
<dbReference type="PROSITE" id="PS00108">
    <property type="entry name" value="PROTEIN_KINASE_ST"/>
    <property type="match status" value="1"/>
</dbReference>
<dbReference type="VEuPathDB" id="FungiDB:BTJ68_08731"/>
<protein>
    <recommendedName>
        <fullName evidence="6">Protein kinase domain-containing protein</fullName>
    </recommendedName>
</protein>
<dbReference type="PROSITE" id="PS50011">
    <property type="entry name" value="PROTEIN_KINASE_DOM"/>
    <property type="match status" value="1"/>
</dbReference>
<keyword evidence="1" id="KW-0418">Kinase</keyword>
<dbReference type="AlphaFoldDB" id="A0A1Z5T4V6"/>
<comment type="caution">
    <text evidence="7">The sequence shown here is derived from an EMBL/GenBank/DDBJ whole genome shotgun (WGS) entry which is preliminary data.</text>
</comment>
<dbReference type="SMART" id="SM00220">
    <property type="entry name" value="S_TKc"/>
    <property type="match status" value="1"/>
</dbReference>
<keyword evidence="2" id="KW-0547">Nucleotide-binding</keyword>
<dbReference type="EMBL" id="MUNK01000124">
    <property type="protein sequence ID" value="OTA31029.1"/>
    <property type="molecule type" value="Genomic_DNA"/>
</dbReference>
<feature type="domain" description="Protein kinase" evidence="6">
    <location>
        <begin position="1"/>
        <end position="308"/>
    </location>
</feature>
<dbReference type="InterPro" id="IPR008271">
    <property type="entry name" value="Ser/Thr_kinase_AS"/>
</dbReference>
<comment type="catalytic activity">
    <reaction evidence="4">
        <text>L-threonyl-[protein] + ATP = O-phospho-L-threonyl-[protein] + ADP + H(+)</text>
        <dbReference type="Rhea" id="RHEA:46608"/>
        <dbReference type="Rhea" id="RHEA-COMP:11060"/>
        <dbReference type="Rhea" id="RHEA-COMP:11605"/>
        <dbReference type="ChEBI" id="CHEBI:15378"/>
        <dbReference type="ChEBI" id="CHEBI:30013"/>
        <dbReference type="ChEBI" id="CHEBI:30616"/>
        <dbReference type="ChEBI" id="CHEBI:61977"/>
        <dbReference type="ChEBI" id="CHEBI:456216"/>
        <dbReference type="EC" id="2.7.11.24"/>
    </reaction>
    <physiologicalReaction direction="left-to-right" evidence="4">
        <dbReference type="Rhea" id="RHEA:46609"/>
    </physiologicalReaction>
</comment>
<evidence type="ECO:0000313" key="8">
    <source>
        <dbReference type="Proteomes" id="UP000194280"/>
    </source>
</evidence>
<dbReference type="Proteomes" id="UP000194280">
    <property type="component" value="Unassembled WGS sequence"/>
</dbReference>
<evidence type="ECO:0000256" key="5">
    <source>
        <dbReference type="ARBA" id="ARBA00048130"/>
    </source>
</evidence>
<accession>A0A1Z5T4V6</accession>
<reference evidence="7 8" key="1">
    <citation type="submission" date="2017-01" db="EMBL/GenBank/DDBJ databases">
        <title>The recent genome duplication of the halophilic yeast Hortaea werneckii: insights from long-read sequencing.</title>
        <authorList>
            <person name="Sinha S."/>
            <person name="Flibotte S."/>
            <person name="Neira M."/>
            <person name="Lenassi M."/>
            <person name="Gostincar C."/>
            <person name="Stajich J.E."/>
            <person name="Nislow C.E."/>
        </authorList>
    </citation>
    <scope>NUCLEOTIDE SEQUENCE [LARGE SCALE GENOMIC DNA]</scope>
    <source>
        <strain evidence="7 8">EXF-2000</strain>
    </source>
</reference>
<dbReference type="Pfam" id="PF00069">
    <property type="entry name" value="Pkinase"/>
    <property type="match status" value="1"/>
</dbReference>
<keyword evidence="1" id="KW-0723">Serine/threonine-protein kinase</keyword>
<name>A0A1Z5T4V6_HORWE</name>
<evidence type="ECO:0000256" key="2">
    <source>
        <dbReference type="ARBA" id="ARBA00022741"/>
    </source>
</evidence>
<organism evidence="7 8">
    <name type="scientific">Hortaea werneckii EXF-2000</name>
    <dbReference type="NCBI Taxonomy" id="1157616"/>
    <lineage>
        <taxon>Eukaryota</taxon>
        <taxon>Fungi</taxon>
        <taxon>Dikarya</taxon>
        <taxon>Ascomycota</taxon>
        <taxon>Pezizomycotina</taxon>
        <taxon>Dothideomycetes</taxon>
        <taxon>Dothideomycetidae</taxon>
        <taxon>Mycosphaerellales</taxon>
        <taxon>Teratosphaeriaceae</taxon>
        <taxon>Hortaea</taxon>
    </lineage>
</organism>
<evidence type="ECO:0000313" key="7">
    <source>
        <dbReference type="EMBL" id="OTA31029.1"/>
    </source>
</evidence>
<dbReference type="Gene3D" id="1.10.510.10">
    <property type="entry name" value="Transferase(Phosphotransferase) domain 1"/>
    <property type="match status" value="1"/>
</dbReference>
<dbReference type="InterPro" id="IPR050117">
    <property type="entry name" value="MAPK"/>
</dbReference>
<evidence type="ECO:0000259" key="6">
    <source>
        <dbReference type="PROSITE" id="PS50011"/>
    </source>
</evidence>
<proteinExistence type="predicted"/>
<dbReference type="InParanoid" id="A0A1Z5T4V6"/>
<sequence length="429" mass="47802">MASSFRVGQVVRSSKGIYTITRKLHDQVWGASCAAHRNVVLKCASPKRLEHEKQVLEKFKGHACIRKLIDYVEDPPCLVLEHLHEDALRSATKAPISRRSIKTIARSILTALDSLHVNGIIHTDIKPDNVLLNYDQQGTTIVEAKLADCGDAYEADLTTHPHGATHAIGAAIFRSPEALLGLHWSTSTDIWSFGAMLTSLFWGRGFHIFKPDAGVSADDPEFPAHVLMEQARYFGPFPLRYKKLLDEESESNLAAIHVLIEQQGSRKPLSLVKDEEILPKDKEFLCDIMQLDPLERPTARELLQHRSKLRRSMYISISYSAAGELITGNILRIRVRGWGLEFLHRCCEARDLAQRIESFVSSGPLSEGPEVGEEIALDTASSVGHTDDHVLGGFADQDFDRFGMCACWCLLDYGLDAVPKQLSDDVLQV</sequence>
<dbReference type="OrthoDB" id="5979581at2759"/>
<keyword evidence="1" id="KW-0808">Transferase</keyword>
<evidence type="ECO:0000256" key="1">
    <source>
        <dbReference type="ARBA" id="ARBA00022527"/>
    </source>
</evidence>
<gene>
    <name evidence="7" type="ORF">BTJ68_08731</name>
</gene>
<dbReference type="InterPro" id="IPR011009">
    <property type="entry name" value="Kinase-like_dom_sf"/>
</dbReference>